<dbReference type="RefSeq" id="WP_159440384.1">
    <property type="nucleotide sequence ID" value="NZ_AP024897.1"/>
</dbReference>
<proteinExistence type="predicted"/>
<sequence length="58" mass="6259">MSFSAKLICDETGCIETHLGNEDAAEAGWFIDHVSGAHYCPIHAAAARAELQNEPEDD</sequence>
<keyword evidence="2" id="KW-1185">Reference proteome</keyword>
<organism evidence="1 2">
    <name type="scientific">Vibrio quintilis</name>
    <dbReference type="NCBI Taxonomy" id="1117707"/>
    <lineage>
        <taxon>Bacteria</taxon>
        <taxon>Pseudomonadati</taxon>
        <taxon>Pseudomonadota</taxon>
        <taxon>Gammaproteobacteria</taxon>
        <taxon>Vibrionales</taxon>
        <taxon>Vibrionaceae</taxon>
        <taxon>Vibrio</taxon>
    </lineage>
</organism>
<evidence type="ECO:0000313" key="1">
    <source>
        <dbReference type="EMBL" id="SHO58767.1"/>
    </source>
</evidence>
<evidence type="ECO:0000313" key="2">
    <source>
        <dbReference type="Proteomes" id="UP000184600"/>
    </source>
</evidence>
<dbReference type="EMBL" id="FRFG01000078">
    <property type="protein sequence ID" value="SHO58767.1"/>
    <property type="molecule type" value="Genomic_DNA"/>
</dbReference>
<reference evidence="2" key="1">
    <citation type="submission" date="2016-12" db="EMBL/GenBank/DDBJ databases">
        <authorList>
            <person name="Rodrigo-Torres L."/>
            <person name="Arahal R.D."/>
            <person name="Lucena T."/>
        </authorList>
    </citation>
    <scope>NUCLEOTIDE SEQUENCE [LARGE SCALE GENOMIC DNA]</scope>
</reference>
<accession>A0A1M7Z1E2</accession>
<dbReference type="Proteomes" id="UP000184600">
    <property type="component" value="Unassembled WGS sequence"/>
</dbReference>
<dbReference type="STRING" id="1117707.VQ7734_04539"/>
<name>A0A1M7Z1E2_9VIBR</name>
<dbReference type="AlphaFoldDB" id="A0A1M7Z1E2"/>
<gene>
    <name evidence="1" type="ORF">VQ7734_04539</name>
</gene>
<protein>
    <submittedName>
        <fullName evidence="1">Uncharacterized protein</fullName>
    </submittedName>
</protein>